<evidence type="ECO:0000313" key="2">
    <source>
        <dbReference type="EMBL" id="VDO88898.1"/>
    </source>
</evidence>
<dbReference type="EMBL" id="UZAI01005053">
    <property type="protein sequence ID" value="VDO88898.1"/>
    <property type="molecule type" value="Genomic_DNA"/>
</dbReference>
<feature type="region of interest" description="Disordered" evidence="1">
    <location>
        <begin position="42"/>
        <end position="73"/>
    </location>
</feature>
<organism evidence="2 3">
    <name type="scientific">Schistosoma margrebowiei</name>
    <dbReference type="NCBI Taxonomy" id="48269"/>
    <lineage>
        <taxon>Eukaryota</taxon>
        <taxon>Metazoa</taxon>
        <taxon>Spiralia</taxon>
        <taxon>Lophotrochozoa</taxon>
        <taxon>Platyhelminthes</taxon>
        <taxon>Trematoda</taxon>
        <taxon>Digenea</taxon>
        <taxon>Strigeidida</taxon>
        <taxon>Schistosomatoidea</taxon>
        <taxon>Schistosomatidae</taxon>
        <taxon>Schistosoma</taxon>
    </lineage>
</organism>
<sequence length="117" mass="13204">MRAGNDKAQAKYTEANKQVKKGIKADKQKYVEELATTAGKAAREGNMNQLSDTTKKLAGRYSKTQRPIKDKEGRSITGIQEQRNRWVEYFEELLNRPAPMNPPDIEAAHTDNPPTTE</sequence>
<proteinExistence type="predicted"/>
<accession>A0A183M206</accession>
<evidence type="ECO:0000313" key="3">
    <source>
        <dbReference type="Proteomes" id="UP000277204"/>
    </source>
</evidence>
<keyword evidence="3" id="KW-1185">Reference proteome</keyword>
<dbReference type="AlphaFoldDB" id="A0A183M206"/>
<evidence type="ECO:0000256" key="1">
    <source>
        <dbReference type="SAM" id="MobiDB-lite"/>
    </source>
</evidence>
<name>A0A183M206_9TREM</name>
<reference evidence="2 3" key="1">
    <citation type="submission" date="2018-11" db="EMBL/GenBank/DDBJ databases">
        <authorList>
            <consortium name="Pathogen Informatics"/>
        </authorList>
    </citation>
    <scope>NUCLEOTIDE SEQUENCE [LARGE SCALE GENOMIC DNA]</scope>
    <source>
        <strain evidence="2 3">Zambia</strain>
    </source>
</reference>
<gene>
    <name evidence="2" type="ORF">SMRZ_LOCUS10081</name>
</gene>
<feature type="region of interest" description="Disordered" evidence="1">
    <location>
        <begin position="96"/>
        <end position="117"/>
    </location>
</feature>
<protein>
    <submittedName>
        <fullName evidence="2">Uncharacterized protein</fullName>
    </submittedName>
</protein>
<dbReference type="Proteomes" id="UP000277204">
    <property type="component" value="Unassembled WGS sequence"/>
</dbReference>